<reference evidence="2" key="1">
    <citation type="journal article" date="2020" name="mSystems">
        <title>Genome- and Community-Level Interaction Insights into Carbon Utilization and Element Cycling Functions of Hydrothermarchaeota in Hydrothermal Sediment.</title>
        <authorList>
            <person name="Zhou Z."/>
            <person name="Liu Y."/>
            <person name="Xu W."/>
            <person name="Pan J."/>
            <person name="Luo Z.H."/>
            <person name="Li M."/>
        </authorList>
    </citation>
    <scope>NUCLEOTIDE SEQUENCE [LARGE SCALE GENOMIC DNA]</scope>
    <source>
        <strain evidence="2">SpSt-69</strain>
    </source>
</reference>
<dbReference type="Pfam" id="PF18911">
    <property type="entry name" value="PKD_4"/>
    <property type="match status" value="1"/>
</dbReference>
<accession>A0A7V4E577</accession>
<sequence>MKWLFILLLVSFACETKRNSPPVPEIVEIPDSAHPKQVITIKARAIDPDGDYVSIRFDFGDGNISDYSEWVRSGSLVLFEKAYVAPGEYYVSVQARDFEGNHSLWSSGKIIRIE</sequence>
<dbReference type="EMBL" id="DTDJ01000051">
    <property type="protein sequence ID" value="HGL18415.1"/>
    <property type="molecule type" value="Genomic_DNA"/>
</dbReference>
<evidence type="ECO:0000259" key="1">
    <source>
        <dbReference type="Pfam" id="PF18911"/>
    </source>
</evidence>
<proteinExistence type="predicted"/>
<organism evidence="2">
    <name type="scientific">candidate division WOR-3 bacterium</name>
    <dbReference type="NCBI Taxonomy" id="2052148"/>
    <lineage>
        <taxon>Bacteria</taxon>
        <taxon>Bacteria division WOR-3</taxon>
    </lineage>
</organism>
<feature type="domain" description="PKD" evidence="1">
    <location>
        <begin position="19"/>
        <end position="102"/>
    </location>
</feature>
<comment type="caution">
    <text evidence="2">The sequence shown here is derived from an EMBL/GenBank/DDBJ whole genome shotgun (WGS) entry which is preliminary data.</text>
</comment>
<dbReference type="InterPro" id="IPR000601">
    <property type="entry name" value="PKD_dom"/>
</dbReference>
<dbReference type="InterPro" id="IPR013783">
    <property type="entry name" value="Ig-like_fold"/>
</dbReference>
<dbReference type="Gene3D" id="2.60.40.10">
    <property type="entry name" value="Immunoglobulins"/>
    <property type="match status" value="1"/>
</dbReference>
<protein>
    <submittedName>
        <fullName evidence="2">PKD domain-containing protein</fullName>
    </submittedName>
</protein>
<dbReference type="InterPro" id="IPR035986">
    <property type="entry name" value="PKD_dom_sf"/>
</dbReference>
<name>A0A7V4E577_UNCW3</name>
<evidence type="ECO:0000313" key="2">
    <source>
        <dbReference type="EMBL" id="HGL18415.1"/>
    </source>
</evidence>
<dbReference type="AlphaFoldDB" id="A0A7V4E577"/>
<gene>
    <name evidence="2" type="ORF">ENU66_08820</name>
</gene>
<dbReference type="SUPFAM" id="SSF49299">
    <property type="entry name" value="PKD domain"/>
    <property type="match status" value="1"/>
</dbReference>